<dbReference type="Proteomes" id="UP000588068">
    <property type="component" value="Unassembled WGS sequence"/>
</dbReference>
<dbReference type="AlphaFoldDB" id="A0A841HLH8"/>
<feature type="compositionally biased region" description="Pro residues" evidence="1">
    <location>
        <begin position="230"/>
        <end position="239"/>
    </location>
</feature>
<dbReference type="EMBL" id="JACHHZ010000002">
    <property type="protein sequence ID" value="MBB6093058.1"/>
    <property type="molecule type" value="Genomic_DNA"/>
</dbReference>
<evidence type="ECO:0000313" key="5">
    <source>
        <dbReference type="Proteomes" id="UP000588068"/>
    </source>
</evidence>
<evidence type="ECO:0000256" key="2">
    <source>
        <dbReference type="SAM" id="SignalP"/>
    </source>
</evidence>
<dbReference type="InterPro" id="IPR025392">
    <property type="entry name" value="DUF4124"/>
</dbReference>
<feature type="compositionally biased region" description="Low complexity" evidence="1">
    <location>
        <begin position="219"/>
        <end position="229"/>
    </location>
</feature>
<feature type="signal peptide" evidence="2">
    <location>
        <begin position="1"/>
        <end position="17"/>
    </location>
</feature>
<dbReference type="RefSeq" id="WP_184331066.1">
    <property type="nucleotide sequence ID" value="NZ_JACHHZ010000002.1"/>
</dbReference>
<organism evidence="4 5">
    <name type="scientific">Povalibacter uvarum</name>
    <dbReference type="NCBI Taxonomy" id="732238"/>
    <lineage>
        <taxon>Bacteria</taxon>
        <taxon>Pseudomonadati</taxon>
        <taxon>Pseudomonadota</taxon>
        <taxon>Gammaproteobacteria</taxon>
        <taxon>Steroidobacterales</taxon>
        <taxon>Steroidobacteraceae</taxon>
        <taxon>Povalibacter</taxon>
    </lineage>
</organism>
<name>A0A841HLH8_9GAMM</name>
<feature type="region of interest" description="Disordered" evidence="1">
    <location>
        <begin position="47"/>
        <end position="78"/>
    </location>
</feature>
<evidence type="ECO:0000256" key="1">
    <source>
        <dbReference type="SAM" id="MobiDB-lite"/>
    </source>
</evidence>
<keyword evidence="2" id="KW-0732">Signal</keyword>
<sequence length="239" mass="25317">MRTTLLLLALLAGPVLAAQTVWKWVDSNGVTHYADRPVPGATRVELATGTSRSDSSTPSYTAPSSSSSESNDPGEGYATLEITSPADDETLVNTGGTATVQVNMQPDLLSGHLIFLQLDGRILQDYPRNTTTFNLREVPRGTHTVVAVITTSTGQRVQSSPPITFHVRQESGAQAPVGPSLRPPPKPQPRAGNKMPTSQPTYAALNPVRTAPIDPKTNKPVVTKPATSKPTPPKAPQGK</sequence>
<feature type="domain" description="DUF4124" evidence="3">
    <location>
        <begin position="8"/>
        <end position="55"/>
    </location>
</feature>
<dbReference type="InterPro" id="IPR013783">
    <property type="entry name" value="Ig-like_fold"/>
</dbReference>
<protein>
    <recommendedName>
        <fullName evidence="3">DUF4124 domain-containing protein</fullName>
    </recommendedName>
</protein>
<feature type="chain" id="PRO_5032490908" description="DUF4124 domain-containing protein" evidence="2">
    <location>
        <begin position="18"/>
        <end position="239"/>
    </location>
</feature>
<evidence type="ECO:0000259" key="3">
    <source>
        <dbReference type="Pfam" id="PF13511"/>
    </source>
</evidence>
<dbReference type="Pfam" id="PF13511">
    <property type="entry name" value="DUF4124"/>
    <property type="match status" value="1"/>
</dbReference>
<feature type="region of interest" description="Disordered" evidence="1">
    <location>
        <begin position="169"/>
        <end position="239"/>
    </location>
</feature>
<accession>A0A841HLH8</accession>
<gene>
    <name evidence="4" type="ORF">HNQ60_001936</name>
</gene>
<dbReference type="Gene3D" id="2.60.40.10">
    <property type="entry name" value="Immunoglobulins"/>
    <property type="match status" value="1"/>
</dbReference>
<evidence type="ECO:0000313" key="4">
    <source>
        <dbReference type="EMBL" id="MBB6093058.1"/>
    </source>
</evidence>
<feature type="compositionally biased region" description="Low complexity" evidence="1">
    <location>
        <begin position="53"/>
        <end position="70"/>
    </location>
</feature>
<keyword evidence="5" id="KW-1185">Reference proteome</keyword>
<reference evidence="4 5" key="1">
    <citation type="submission" date="2020-08" db="EMBL/GenBank/DDBJ databases">
        <title>Genomic Encyclopedia of Type Strains, Phase IV (KMG-IV): sequencing the most valuable type-strain genomes for metagenomic binning, comparative biology and taxonomic classification.</title>
        <authorList>
            <person name="Goeker M."/>
        </authorList>
    </citation>
    <scope>NUCLEOTIDE SEQUENCE [LARGE SCALE GENOMIC DNA]</scope>
    <source>
        <strain evidence="4 5">DSM 26723</strain>
    </source>
</reference>
<comment type="caution">
    <text evidence="4">The sequence shown here is derived from an EMBL/GenBank/DDBJ whole genome shotgun (WGS) entry which is preliminary data.</text>
</comment>
<proteinExistence type="predicted"/>